<evidence type="ECO:0000256" key="1">
    <source>
        <dbReference type="SAM" id="Phobius"/>
    </source>
</evidence>
<organism evidence="2 3">
    <name type="scientific">Streptomyces griseus subsp. griseus (strain JCM 4626 / CBS 651.72 / NBRC 13350 / KCC S-0626 / ISP 5235)</name>
    <dbReference type="NCBI Taxonomy" id="455632"/>
    <lineage>
        <taxon>Bacteria</taxon>
        <taxon>Bacillati</taxon>
        <taxon>Actinomycetota</taxon>
        <taxon>Actinomycetes</taxon>
        <taxon>Kitasatosporales</taxon>
        <taxon>Streptomycetaceae</taxon>
        <taxon>Streptomyces</taxon>
    </lineage>
</organism>
<keyword evidence="1" id="KW-0812">Transmembrane</keyword>
<feature type="transmembrane region" description="Helical" evidence="1">
    <location>
        <begin position="151"/>
        <end position="169"/>
    </location>
</feature>
<evidence type="ECO:0000313" key="2">
    <source>
        <dbReference type="EMBL" id="BAG17211.1"/>
    </source>
</evidence>
<dbReference type="eggNOG" id="ENOG5033BCR">
    <property type="taxonomic scope" value="Bacteria"/>
</dbReference>
<gene>
    <name evidence="2" type="ordered locus">SGR_382</name>
</gene>
<dbReference type="RefSeq" id="WP_012377749.1">
    <property type="nucleotide sequence ID" value="NC_010572.1"/>
</dbReference>
<dbReference type="EMBL" id="AP009493">
    <property type="protein sequence ID" value="BAG17211.1"/>
    <property type="molecule type" value="Genomic_DNA"/>
</dbReference>
<proteinExistence type="predicted"/>
<feature type="transmembrane region" description="Helical" evidence="1">
    <location>
        <begin position="35"/>
        <end position="55"/>
    </location>
</feature>
<keyword evidence="1" id="KW-1133">Transmembrane helix</keyword>
<dbReference type="PATRIC" id="fig|455632.4.peg.361"/>
<protein>
    <submittedName>
        <fullName evidence="2">Uncharacterized protein</fullName>
    </submittedName>
</protein>
<accession>B1VQB0</accession>
<reference evidence="3" key="1">
    <citation type="journal article" date="2008" name="J. Bacteriol.">
        <title>Genome sequence of the streptomycin-producing microorganism Streptomyces griseus IFO 13350.</title>
        <authorList>
            <person name="Ohnishi Y."/>
            <person name="Ishikawa J."/>
            <person name="Hara H."/>
            <person name="Suzuki H."/>
            <person name="Ikenoya M."/>
            <person name="Ikeda H."/>
            <person name="Yamashita A."/>
            <person name="Hattori M."/>
            <person name="Horinouchi S."/>
        </authorList>
    </citation>
    <scope>NUCLEOTIDE SEQUENCE [LARGE SCALE GENOMIC DNA]</scope>
    <source>
        <strain evidence="3">JCM 4626 / NBRC 13350</strain>
    </source>
</reference>
<dbReference type="Proteomes" id="UP000001685">
    <property type="component" value="Chromosome"/>
</dbReference>
<feature type="transmembrane region" description="Helical" evidence="1">
    <location>
        <begin position="175"/>
        <end position="193"/>
    </location>
</feature>
<keyword evidence="1" id="KW-0472">Membrane</keyword>
<name>B1VQB0_STRGG</name>
<dbReference type="KEGG" id="sgr:SGR_382"/>
<sequence length="274" mass="28900">MVSIGVPLAIFLALPILVSEVSEEIARILPAPTSPVAVAAIVGSLALTAFLIAYFRPERTDRAEGESRQRLAQAEFALADALRGTHSFETGTPVPHARADEHGGTAADEASYRRRLLGLPELWEATHARLDLYHRIATSQAETSFRNAQRAMVAGFLLLILFAGIALWASTTAVAIVAGGLGAVSAALAGYVAKTFIRSQEAAATHLRSYFDQPLELSRYLAAERLVADGDLSQEQRGEILSALVQAMATGPQPPPAAPQSVVVASVPGQQAAA</sequence>
<dbReference type="HOGENOM" id="CLU_1015335_0_0_11"/>
<dbReference type="AlphaFoldDB" id="B1VQB0"/>
<evidence type="ECO:0000313" key="3">
    <source>
        <dbReference type="Proteomes" id="UP000001685"/>
    </source>
</evidence>